<dbReference type="OrthoDB" id="6783205at2759"/>
<name>A0A9J6FP30_HAELO</name>
<evidence type="ECO:0000313" key="2">
    <source>
        <dbReference type="EMBL" id="KAH9364192.1"/>
    </source>
</evidence>
<comment type="caution">
    <text evidence="2">The sequence shown here is derived from an EMBL/GenBank/DDBJ whole genome shotgun (WGS) entry which is preliminary data.</text>
</comment>
<accession>A0A9J6FP30</accession>
<proteinExistence type="predicted"/>
<dbReference type="EMBL" id="JABSTR010000002">
    <property type="protein sequence ID" value="KAH9364192.1"/>
    <property type="molecule type" value="Genomic_DNA"/>
</dbReference>
<dbReference type="VEuPathDB" id="VectorBase:HLOH_055617"/>
<keyword evidence="3" id="KW-1185">Reference proteome</keyword>
<organism evidence="2 3">
    <name type="scientific">Haemaphysalis longicornis</name>
    <name type="common">Bush tick</name>
    <dbReference type="NCBI Taxonomy" id="44386"/>
    <lineage>
        <taxon>Eukaryota</taxon>
        <taxon>Metazoa</taxon>
        <taxon>Ecdysozoa</taxon>
        <taxon>Arthropoda</taxon>
        <taxon>Chelicerata</taxon>
        <taxon>Arachnida</taxon>
        <taxon>Acari</taxon>
        <taxon>Parasitiformes</taxon>
        <taxon>Ixodida</taxon>
        <taxon>Ixodoidea</taxon>
        <taxon>Ixodidae</taxon>
        <taxon>Haemaphysalinae</taxon>
        <taxon>Haemaphysalis</taxon>
    </lineage>
</organism>
<reference evidence="2 3" key="1">
    <citation type="journal article" date="2020" name="Cell">
        <title>Large-Scale Comparative Analyses of Tick Genomes Elucidate Their Genetic Diversity and Vector Capacities.</title>
        <authorList>
            <consortium name="Tick Genome and Microbiome Consortium (TIGMIC)"/>
            <person name="Jia N."/>
            <person name="Wang J."/>
            <person name="Shi W."/>
            <person name="Du L."/>
            <person name="Sun Y."/>
            <person name="Zhan W."/>
            <person name="Jiang J.F."/>
            <person name="Wang Q."/>
            <person name="Zhang B."/>
            <person name="Ji P."/>
            <person name="Bell-Sakyi L."/>
            <person name="Cui X.M."/>
            <person name="Yuan T.T."/>
            <person name="Jiang B.G."/>
            <person name="Yang W.F."/>
            <person name="Lam T.T."/>
            <person name="Chang Q.C."/>
            <person name="Ding S.J."/>
            <person name="Wang X.J."/>
            <person name="Zhu J.G."/>
            <person name="Ruan X.D."/>
            <person name="Zhao L."/>
            <person name="Wei J.T."/>
            <person name="Ye R.Z."/>
            <person name="Que T.C."/>
            <person name="Du C.H."/>
            <person name="Zhou Y.H."/>
            <person name="Cheng J.X."/>
            <person name="Dai P.F."/>
            <person name="Guo W.B."/>
            <person name="Han X.H."/>
            <person name="Huang E.J."/>
            <person name="Li L.F."/>
            <person name="Wei W."/>
            <person name="Gao Y.C."/>
            <person name="Liu J.Z."/>
            <person name="Shao H.Z."/>
            <person name="Wang X."/>
            <person name="Wang C.C."/>
            <person name="Yang T.C."/>
            <person name="Huo Q.B."/>
            <person name="Li W."/>
            <person name="Chen H.Y."/>
            <person name="Chen S.E."/>
            <person name="Zhou L.G."/>
            <person name="Ni X.B."/>
            <person name="Tian J.H."/>
            <person name="Sheng Y."/>
            <person name="Liu T."/>
            <person name="Pan Y.S."/>
            <person name="Xia L.Y."/>
            <person name="Li J."/>
            <person name="Zhao F."/>
            <person name="Cao W.C."/>
        </authorList>
    </citation>
    <scope>NUCLEOTIDE SEQUENCE [LARGE SCALE GENOMIC DNA]</scope>
    <source>
        <strain evidence="2">HaeL-2018</strain>
    </source>
</reference>
<feature type="compositionally biased region" description="Polar residues" evidence="1">
    <location>
        <begin position="9"/>
        <end position="22"/>
    </location>
</feature>
<dbReference type="Proteomes" id="UP000821853">
    <property type="component" value="Chromosome 10"/>
</dbReference>
<gene>
    <name evidence="2" type="ORF">HPB48_021815</name>
</gene>
<protein>
    <submittedName>
        <fullName evidence="2">Uncharacterized protein</fullName>
    </submittedName>
</protein>
<evidence type="ECO:0000313" key="3">
    <source>
        <dbReference type="Proteomes" id="UP000821853"/>
    </source>
</evidence>
<feature type="region of interest" description="Disordered" evidence="1">
    <location>
        <begin position="1"/>
        <end position="26"/>
    </location>
</feature>
<evidence type="ECO:0000256" key="1">
    <source>
        <dbReference type="SAM" id="MobiDB-lite"/>
    </source>
</evidence>
<sequence length="110" mass="12334">MSKLRKSQKQLSRTTHSSTGQSRRPVIKLHEVLNHGRDCADGHRLLKPTSDTSAAFFRYFQDDTTPAAALAPHKTKLARQEDSEGLHASSAVNFPASTVYHWFCGWRIGQ</sequence>
<dbReference type="AlphaFoldDB" id="A0A9J6FP30"/>